<evidence type="ECO:0000256" key="2">
    <source>
        <dbReference type="ARBA" id="ARBA00022729"/>
    </source>
</evidence>
<evidence type="ECO:0000313" key="5">
    <source>
        <dbReference type="Proteomes" id="UP001589870"/>
    </source>
</evidence>
<sequence>MPAAPQKASEKVVNLTVHGIGQAPRALDPGEDTTWVSVAQFEQVLDAIVGRPDVRITFDDGNASDVEIALPRLIERGLTGEFFVLAGLLGEPGRLTADGVRELMCAGMPVGSHGWAHRDWRRMNASQAHEEIIEAGAVIEAITGRPVSRVAVPFGSYDRRVLHSLRRARMTRVYTSDGGPARPGSWLQPRNSLRHDLDPAWTRSILDGVDPLRVRARRLASRTFKRVRG</sequence>
<proteinExistence type="predicted"/>
<dbReference type="PANTHER" id="PTHR34216">
    <property type="match status" value="1"/>
</dbReference>
<dbReference type="Gene3D" id="3.20.20.370">
    <property type="entry name" value="Glycoside hydrolase/deacetylase"/>
    <property type="match status" value="1"/>
</dbReference>
<feature type="domain" description="NodB homology" evidence="3">
    <location>
        <begin position="52"/>
        <end position="229"/>
    </location>
</feature>
<accession>A0ABV6U8Z5</accession>
<keyword evidence="4" id="KW-0378">Hydrolase</keyword>
<dbReference type="InterPro" id="IPR051398">
    <property type="entry name" value="Polysacch_Deacetylase"/>
</dbReference>
<dbReference type="PANTHER" id="PTHR34216:SF3">
    <property type="entry name" value="POLY-BETA-1,6-N-ACETYL-D-GLUCOSAMINE N-DEACETYLASE"/>
    <property type="match status" value="1"/>
</dbReference>
<dbReference type="GO" id="GO:0016787">
    <property type="term" value="F:hydrolase activity"/>
    <property type="evidence" value="ECO:0007669"/>
    <property type="project" value="UniProtKB-KW"/>
</dbReference>
<organism evidence="4 5">
    <name type="scientific">Sphaerimonospora cavernae</name>
    <dbReference type="NCBI Taxonomy" id="1740611"/>
    <lineage>
        <taxon>Bacteria</taxon>
        <taxon>Bacillati</taxon>
        <taxon>Actinomycetota</taxon>
        <taxon>Actinomycetes</taxon>
        <taxon>Streptosporangiales</taxon>
        <taxon>Streptosporangiaceae</taxon>
        <taxon>Sphaerimonospora</taxon>
    </lineage>
</organism>
<comment type="subcellular location">
    <subcellularLocation>
        <location evidence="1">Secreted</location>
    </subcellularLocation>
</comment>
<dbReference type="EMBL" id="JBHMQT010000037">
    <property type="protein sequence ID" value="MFC0864146.1"/>
    <property type="molecule type" value="Genomic_DNA"/>
</dbReference>
<dbReference type="InterPro" id="IPR002509">
    <property type="entry name" value="NODB_dom"/>
</dbReference>
<evidence type="ECO:0000256" key="1">
    <source>
        <dbReference type="ARBA" id="ARBA00004613"/>
    </source>
</evidence>
<dbReference type="PROSITE" id="PS51677">
    <property type="entry name" value="NODB"/>
    <property type="match status" value="1"/>
</dbReference>
<dbReference type="Pfam" id="PF01522">
    <property type="entry name" value="Polysacc_deac_1"/>
    <property type="match status" value="1"/>
</dbReference>
<keyword evidence="5" id="KW-1185">Reference proteome</keyword>
<dbReference type="CDD" id="cd10918">
    <property type="entry name" value="CE4_NodB_like_5s_6s"/>
    <property type="match status" value="1"/>
</dbReference>
<dbReference type="RefSeq" id="WP_394302267.1">
    <property type="nucleotide sequence ID" value="NZ_JBHMQT010000037.1"/>
</dbReference>
<reference evidence="4 5" key="1">
    <citation type="submission" date="2024-09" db="EMBL/GenBank/DDBJ databases">
        <authorList>
            <person name="Sun Q."/>
            <person name="Mori K."/>
        </authorList>
    </citation>
    <scope>NUCLEOTIDE SEQUENCE [LARGE SCALE GENOMIC DNA]</scope>
    <source>
        <strain evidence="4 5">TBRC 1851</strain>
    </source>
</reference>
<protein>
    <submittedName>
        <fullName evidence="4">Polysaccharide deacetylase family protein</fullName>
        <ecNumber evidence="4">3.-.-.-</ecNumber>
    </submittedName>
</protein>
<dbReference type="EC" id="3.-.-.-" evidence="4"/>
<gene>
    <name evidence="4" type="ORF">ACFHYQ_17770</name>
</gene>
<keyword evidence="2" id="KW-0732">Signal</keyword>
<dbReference type="InterPro" id="IPR011330">
    <property type="entry name" value="Glyco_hydro/deAcase_b/a-brl"/>
</dbReference>
<dbReference type="SUPFAM" id="SSF88713">
    <property type="entry name" value="Glycoside hydrolase/deacetylase"/>
    <property type="match status" value="1"/>
</dbReference>
<name>A0ABV6U8Z5_9ACTN</name>
<dbReference type="Proteomes" id="UP001589870">
    <property type="component" value="Unassembled WGS sequence"/>
</dbReference>
<evidence type="ECO:0000259" key="3">
    <source>
        <dbReference type="PROSITE" id="PS51677"/>
    </source>
</evidence>
<evidence type="ECO:0000313" key="4">
    <source>
        <dbReference type="EMBL" id="MFC0864146.1"/>
    </source>
</evidence>
<comment type="caution">
    <text evidence="4">The sequence shown here is derived from an EMBL/GenBank/DDBJ whole genome shotgun (WGS) entry which is preliminary data.</text>
</comment>